<organism evidence="1 2">
    <name type="scientific">Schleiferilactobacillus harbinensis</name>
    <dbReference type="NCBI Taxonomy" id="304207"/>
    <lineage>
        <taxon>Bacteria</taxon>
        <taxon>Bacillati</taxon>
        <taxon>Bacillota</taxon>
        <taxon>Bacilli</taxon>
        <taxon>Lactobacillales</taxon>
        <taxon>Lactobacillaceae</taxon>
        <taxon>Schleiferilactobacillus</taxon>
    </lineage>
</organism>
<accession>A0A5P8M7Q6</accession>
<protein>
    <submittedName>
        <fullName evidence="1">Uncharacterized protein</fullName>
    </submittedName>
</protein>
<reference evidence="1 2" key="1">
    <citation type="submission" date="2019-10" db="EMBL/GenBank/DDBJ databases">
        <title>The completed genome of Lactobacillus harbinensis M1.</title>
        <authorList>
            <person name="Zheng Y."/>
        </authorList>
    </citation>
    <scope>NUCLEOTIDE SEQUENCE [LARGE SCALE GENOMIC DNA]</scope>
    <source>
        <strain evidence="1 2">M1</strain>
    </source>
</reference>
<name>A0A5P8M7Q6_9LACO</name>
<dbReference type="KEGG" id="lhb:D1010_12345"/>
<dbReference type="AlphaFoldDB" id="A0A5P8M7Q6"/>
<dbReference type="EMBL" id="CP045143">
    <property type="protein sequence ID" value="QFR24111.1"/>
    <property type="molecule type" value="Genomic_DNA"/>
</dbReference>
<dbReference type="Proteomes" id="UP000326779">
    <property type="component" value="Chromosome"/>
</dbReference>
<gene>
    <name evidence="1" type="ORF">D1010_12345</name>
</gene>
<dbReference type="RefSeq" id="WP_152261120.1">
    <property type="nucleotide sequence ID" value="NZ_CP045143.1"/>
</dbReference>
<evidence type="ECO:0000313" key="2">
    <source>
        <dbReference type="Proteomes" id="UP000326779"/>
    </source>
</evidence>
<sequence>MTIKPTGIDAFIAVQEVWWAEMQQPFSEERNIRIDALHDALVAITDLNTGKKKVADDGNHQRLG</sequence>
<proteinExistence type="predicted"/>
<evidence type="ECO:0000313" key="1">
    <source>
        <dbReference type="EMBL" id="QFR24111.1"/>
    </source>
</evidence>